<evidence type="ECO:0000256" key="2">
    <source>
        <dbReference type="ARBA" id="ARBA00012438"/>
    </source>
</evidence>
<evidence type="ECO:0000256" key="8">
    <source>
        <dbReference type="ARBA" id="ARBA00023012"/>
    </source>
</evidence>
<dbReference type="SUPFAM" id="SSF56112">
    <property type="entry name" value="Protein kinase-like (PK-like)"/>
    <property type="match status" value="1"/>
</dbReference>
<evidence type="ECO:0000256" key="3">
    <source>
        <dbReference type="ARBA" id="ARBA00022553"/>
    </source>
</evidence>
<dbReference type="PANTHER" id="PTHR45339">
    <property type="entry name" value="HYBRID SIGNAL TRANSDUCTION HISTIDINE KINASE J"/>
    <property type="match status" value="1"/>
</dbReference>
<dbReference type="Pfam" id="PF25503">
    <property type="entry name" value="TPR_CHK1"/>
    <property type="match status" value="1"/>
</dbReference>
<dbReference type="Pfam" id="PF02518">
    <property type="entry name" value="HATPase_c"/>
    <property type="match status" value="1"/>
</dbReference>
<dbReference type="PROSITE" id="PS50011">
    <property type="entry name" value="PROTEIN_KINASE_DOM"/>
    <property type="match status" value="1"/>
</dbReference>
<evidence type="ECO:0000256" key="6">
    <source>
        <dbReference type="ARBA" id="ARBA00022777"/>
    </source>
</evidence>
<dbReference type="Gene3D" id="1.10.510.10">
    <property type="entry name" value="Transferase(Phosphotransferase) domain 1"/>
    <property type="match status" value="1"/>
</dbReference>
<dbReference type="Gene3D" id="3.40.50.300">
    <property type="entry name" value="P-loop containing nucleotide triphosphate hydrolases"/>
    <property type="match status" value="1"/>
</dbReference>
<dbReference type="InterPro" id="IPR000719">
    <property type="entry name" value="Prot_kinase_dom"/>
</dbReference>
<keyword evidence="7" id="KW-0067">ATP-binding</keyword>
<dbReference type="Gene3D" id="3.30.450.40">
    <property type="match status" value="1"/>
</dbReference>
<feature type="region of interest" description="Disordered" evidence="12">
    <location>
        <begin position="1606"/>
        <end position="1627"/>
    </location>
</feature>
<feature type="domain" description="Response regulatory" evidence="15">
    <location>
        <begin position="2232"/>
        <end position="2353"/>
    </location>
</feature>
<evidence type="ECO:0000256" key="7">
    <source>
        <dbReference type="ARBA" id="ARBA00022840"/>
    </source>
</evidence>
<dbReference type="GO" id="GO:0036180">
    <property type="term" value="P:filamentous growth of a population of unicellular organisms in response to biotic stimulus"/>
    <property type="evidence" value="ECO:0007669"/>
    <property type="project" value="UniProtKB-ARBA"/>
</dbReference>
<dbReference type="CDD" id="cd00082">
    <property type="entry name" value="HisKA"/>
    <property type="match status" value="1"/>
</dbReference>
<dbReference type="InterPro" id="IPR001789">
    <property type="entry name" value="Sig_transdc_resp-reg_receiver"/>
</dbReference>
<dbReference type="GO" id="GO:0097308">
    <property type="term" value="P:cellular response to farnesol"/>
    <property type="evidence" value="ECO:0007669"/>
    <property type="project" value="UniProtKB-ARBA"/>
</dbReference>
<dbReference type="SUPFAM" id="SSF55874">
    <property type="entry name" value="ATPase domain of HSP90 chaperone/DNA topoisomerase II/histidine kinase"/>
    <property type="match status" value="1"/>
</dbReference>
<evidence type="ECO:0000259" key="15">
    <source>
        <dbReference type="PROSITE" id="PS50110"/>
    </source>
</evidence>
<dbReference type="InterPro" id="IPR003594">
    <property type="entry name" value="HATPase_dom"/>
</dbReference>
<dbReference type="Pfam" id="PF00512">
    <property type="entry name" value="HisKA"/>
    <property type="match status" value="1"/>
</dbReference>
<keyword evidence="17" id="KW-1185">Reference proteome</keyword>
<feature type="modified residue" description="4-aspartylphosphate" evidence="10">
    <location>
        <position position="2287"/>
    </location>
</feature>
<evidence type="ECO:0000313" key="17">
    <source>
        <dbReference type="Proteomes" id="UP000094801"/>
    </source>
</evidence>
<dbReference type="PROSITE" id="PS50109">
    <property type="entry name" value="HIS_KIN"/>
    <property type="match status" value="1"/>
</dbReference>
<dbReference type="STRING" id="983967.A0A1E4SVL2"/>
<dbReference type="InterPro" id="IPR029016">
    <property type="entry name" value="GAF-like_dom_sf"/>
</dbReference>
<dbReference type="InterPro" id="IPR027417">
    <property type="entry name" value="P-loop_NTPase"/>
</dbReference>
<dbReference type="CDD" id="cd17546">
    <property type="entry name" value="REC_hyHK_CKI1_RcsC-like"/>
    <property type="match status" value="1"/>
</dbReference>
<name>A0A1E4SVL2_9ASCO</name>
<evidence type="ECO:0000259" key="13">
    <source>
        <dbReference type="PROSITE" id="PS50011"/>
    </source>
</evidence>
<feature type="compositionally biased region" description="Polar residues" evidence="12">
    <location>
        <begin position="62"/>
        <end position="98"/>
    </location>
</feature>
<dbReference type="Pfam" id="PF00069">
    <property type="entry name" value="Pkinase"/>
    <property type="match status" value="1"/>
</dbReference>
<evidence type="ECO:0000256" key="12">
    <source>
        <dbReference type="SAM" id="MobiDB-lite"/>
    </source>
</evidence>
<dbReference type="Gene3D" id="3.40.50.2300">
    <property type="match status" value="1"/>
</dbReference>
<dbReference type="PANTHER" id="PTHR45339:SF1">
    <property type="entry name" value="HYBRID SIGNAL TRANSDUCTION HISTIDINE KINASE J"/>
    <property type="match status" value="1"/>
</dbReference>
<proteinExistence type="predicted"/>
<keyword evidence="5" id="KW-0547">Nucleotide-binding</keyword>
<dbReference type="InterPro" id="IPR005467">
    <property type="entry name" value="His_kinase_dom"/>
</dbReference>
<sequence length="2361" mass="265465">MSSDEKQDRQEGQSTPNRSDTASTSTLTPNLNSNSNSTSNSLSISVSVSGSHDDSNYPPTLGTLSSFNSASDSVPSRTSTLCSMSSPLGQTPLSQTSTLGNITSLENSSIPSPNGVQVKMERSFQILNLKGPVKSKRSLESPYLLGDDHLNSLLKTGIYMDPKSTAPQYTAESFDKLLKDFKLLKKAISDETDPINTYFLEHKETKKQYVFRFSPFATVGSLLRLINTFYILSGKNAAKTSRINERFHSHEGHSVWNSKPSTLPLGLPYVLYPERFIRLQGETGIGLLYTYNGSPTNTRALSTMEFNPRTDILKIINYMLKLLKIIETIHSHGIVHNGLNPRQIYIDETTDELFVSGFEFAFSYPSENVVHSYRLRNRATSMWYIPYTAPEVFDSSISIDNTADFYSIGVIFYELLVGKLPFKTENSLKLSMMHLVQKPLPPNTASPFVPEKLSDLIMRLLTKGSVGRYSHAGKIISDLSQIHNQLAPSSHHLTIEPVSVDVNCRIGTSFIGRQEIRKKLENILMKKGMSSVILTGEIGVGKTRLLHELKTTAFAQKRFFGSWKSHKFEQTSSIFDGFLHITKQIVSQILAGGKKDIVFWRDAITQYVKADLSLLFPSVPELETLLGSRYKHVKPPKADSSELQAEFALKYSIKMLFALFSRHGLVLALDDLQWMSHKENRIFEEFYYFLMQENDGIEFRVTIISTYQEMKASYYTDSLPLKKFMNGKVETEIIKVPPFNFEEMLEFTKATFQSHTSSVAIHAIQKNILFMEVDPSYIDPRCSQIAHKITELLMKITKGNLLLAIFAIRVLYFCGAVGPVHTIKVGHKGQTVNLGDIKYDLIKDIKFQEDVPASVARMADMFFDDEVAEILKYAACICGLESFTLSDLHTASNHPFNTVCSVIYTACQLGILRPMSIGYKLPFDLFDDPDFILGDFSTEEKQLLISTTRFQFTHDTFQDSFLELLDRDGETAKFHNLSGIRLYEKRNKMRTGTADYQDITFHFTNSWKIAKPEEYPIYAEVMMTSGWYAYDVFDFELALQYFEISKNFVDTLTVKKILELVVISISFALGDYNHCLNFADDALKNYKNGEDRAHFLAAKGKALFALDRHEEGCDVCVEALKLLGVDISLSDDIQYDEVIHQLSLDLPSSYTEISKLLTSPLATDEHVLLIQEIFNELLTPLAVRAKFDAMKLISLKSVLLMIEHGGSVFCCAPLMVIASWLARSSARALKKSIEYCRLSFHYLQTSPMSSVEQYIMSYECYCCYIGSILEPLSSVLRYYDLYVTSSKSYLAIDDVLMRGVALRFKFLCWLSSGLNLFQIAQKVQNISVRMFYDIKERDEVDALVGLTVDQLGLFTGATDPEEILEKKKEIFGDRDMGKFGLGLNLHIYTLISCFINKRYHQGVSILMDIVLPARQHLPASILDRYVCYFGALVLLKAPIEGQTATQKVKTLELVYKFCSDLETYAEVNPISFKAHHLLIHALTHQENVSQIDILDNFEAAIKCAVDNGLNFEAAIANEECGNWLRSVSTRKKRSLVYLRSATKLYHLWGADQKVVRLKEEFGAALDIDFDDGFDRFSEVSTDSGSYASSPLQDISKATDFQKWTGVSDFDPPNQSSSGFNNGTLNSNRKPSNQYCLDDFHVTPEATSSEGDDEDSEMIMKACVDISEYLDYKSIIEKLITVSMLFMNSEFACLVLMDEKGKPYLETLGTIDQIKFLDKEPLGSHADLCPVSLISEVIASNSYFNRQDDELFFDSTFVKNDTYFEFNECNAVLCLPLRNHMKVCGALYLENQHKGNADMIKGNKINLISYLCTQAIISIDKVRLYNQMEIAKKAAEEATAEKASFLANMSHEIRTPFNSLLSCAIFLMDTPLNEIQRSYVDTIKSSAMVTLNIIDGILAFSKVEHGSITLDYQPLQLNECIESALQLVSEQAASKGLELVYIDRCEGVNRLYGDITRMRQIIINLLGNAVKFSSAGHILIESSATRIGDDRFEFTVSVEDTGIGIPESYQKYKVFRAFSQVDGSSSREYGGSGLGLAISKRLAELMGGDLTYESVEGKGSTFYFKFTTRADLSASSQITKFKDKNAAILDMHKLSRLSLKTKLETLGITVMVLEDLNGAFEFLVSNSISWVFINVKMIENNFSSGMKMKVTSPGTIFILTSFFGTTLPQDITKFGLSSILLLPFQESKLYESLELLDSKATAVVGPTQTDAEIRKQQFDKTELSLLGTSYPLSILLAEDNMINTRVALQHLKRMGYQCDHAKDGVEVMERCIEKVKESKKVYDLVLMDLQMPRKDGFEATIELKTLYGDAVRVVALSANVYSEERNKCIDVGMSGFLNKPLLPDALKEELIAAYNATLKIEG</sequence>
<dbReference type="GO" id="GO:1900445">
    <property type="term" value="P:positive regulation of filamentous growth of a population of unicellular organisms in response to biotic stimulus"/>
    <property type="evidence" value="ECO:0007669"/>
    <property type="project" value="UniProtKB-ARBA"/>
</dbReference>
<dbReference type="InterPro" id="IPR003661">
    <property type="entry name" value="HisK_dim/P_dom"/>
</dbReference>
<dbReference type="InterPro" id="IPR004358">
    <property type="entry name" value="Sig_transdc_His_kin-like_C"/>
</dbReference>
<evidence type="ECO:0000313" key="16">
    <source>
        <dbReference type="EMBL" id="ODV83541.1"/>
    </source>
</evidence>
<protein>
    <recommendedName>
        <fullName evidence="2">histidine kinase</fullName>
        <ecNumber evidence="2">2.7.13.3</ecNumber>
    </recommendedName>
</protein>
<feature type="compositionally biased region" description="Low complexity" evidence="12">
    <location>
        <begin position="21"/>
        <end position="50"/>
    </location>
</feature>
<dbReference type="GO" id="GO:0000155">
    <property type="term" value="F:phosphorelay sensor kinase activity"/>
    <property type="evidence" value="ECO:0007669"/>
    <property type="project" value="InterPro"/>
</dbReference>
<dbReference type="InterPro" id="IPR036890">
    <property type="entry name" value="HATPase_C_sf"/>
</dbReference>
<dbReference type="CDD" id="cd16922">
    <property type="entry name" value="HATPase_EvgS-ArcB-TorS-like"/>
    <property type="match status" value="1"/>
</dbReference>
<feature type="domain" description="Histidine kinase" evidence="14">
    <location>
        <begin position="1847"/>
        <end position="2069"/>
    </location>
</feature>
<keyword evidence="3 10" id="KW-0597">Phosphoprotein</keyword>
<dbReference type="OrthoDB" id="60033at2759"/>
<dbReference type="Gene3D" id="3.30.565.10">
    <property type="entry name" value="Histidine kinase-like ATPase, C-terminal domain"/>
    <property type="match status" value="1"/>
</dbReference>
<evidence type="ECO:0000256" key="9">
    <source>
        <dbReference type="ARBA" id="ARBA00023316"/>
    </source>
</evidence>
<dbReference type="GO" id="GO:0005524">
    <property type="term" value="F:ATP binding"/>
    <property type="evidence" value="ECO:0007669"/>
    <property type="project" value="UniProtKB-KW"/>
</dbReference>
<dbReference type="GO" id="GO:0006950">
    <property type="term" value="P:response to stress"/>
    <property type="evidence" value="ECO:0007669"/>
    <property type="project" value="UniProtKB-ARBA"/>
</dbReference>
<dbReference type="SUPFAM" id="SSF52172">
    <property type="entry name" value="CheY-like"/>
    <property type="match status" value="2"/>
</dbReference>
<keyword evidence="6" id="KW-0418">Kinase</keyword>
<dbReference type="SUPFAM" id="SSF55781">
    <property type="entry name" value="GAF domain-like"/>
    <property type="match status" value="1"/>
</dbReference>
<dbReference type="SMART" id="SM00448">
    <property type="entry name" value="REC"/>
    <property type="match status" value="1"/>
</dbReference>
<keyword evidence="4" id="KW-0808">Transferase</keyword>
<evidence type="ECO:0000256" key="11">
    <source>
        <dbReference type="SAM" id="Coils"/>
    </source>
</evidence>
<dbReference type="Pfam" id="PF00072">
    <property type="entry name" value="Response_reg"/>
    <property type="match status" value="1"/>
</dbReference>
<feature type="domain" description="Protein kinase" evidence="13">
    <location>
        <begin position="139"/>
        <end position="486"/>
    </location>
</feature>
<dbReference type="SUPFAM" id="SSF47384">
    <property type="entry name" value="Homodimeric domain of signal transducing histidine kinase"/>
    <property type="match status" value="1"/>
</dbReference>
<keyword evidence="8" id="KW-0902">Two-component regulatory system</keyword>
<comment type="catalytic activity">
    <reaction evidence="1">
        <text>ATP + protein L-histidine = ADP + protein N-phospho-L-histidine.</text>
        <dbReference type="EC" id="2.7.13.3"/>
    </reaction>
</comment>
<evidence type="ECO:0000259" key="14">
    <source>
        <dbReference type="PROSITE" id="PS50109"/>
    </source>
</evidence>
<keyword evidence="11" id="KW-0175">Coiled coil</keyword>
<evidence type="ECO:0000256" key="10">
    <source>
        <dbReference type="PROSITE-ProRule" id="PRU00169"/>
    </source>
</evidence>
<dbReference type="CDD" id="cd00009">
    <property type="entry name" value="AAA"/>
    <property type="match status" value="1"/>
</dbReference>
<dbReference type="GO" id="GO:0071555">
    <property type="term" value="P:cell wall organization"/>
    <property type="evidence" value="ECO:0007669"/>
    <property type="project" value="UniProtKB-KW"/>
</dbReference>
<dbReference type="Gene3D" id="1.10.287.130">
    <property type="match status" value="1"/>
</dbReference>
<dbReference type="SMART" id="SM00220">
    <property type="entry name" value="S_TKc"/>
    <property type="match status" value="1"/>
</dbReference>
<evidence type="ECO:0000256" key="4">
    <source>
        <dbReference type="ARBA" id="ARBA00022679"/>
    </source>
</evidence>
<evidence type="ECO:0000256" key="1">
    <source>
        <dbReference type="ARBA" id="ARBA00000085"/>
    </source>
</evidence>
<accession>A0A1E4SVL2</accession>
<dbReference type="InterPro" id="IPR011006">
    <property type="entry name" value="CheY-like_superfamily"/>
</dbReference>
<feature type="compositionally biased region" description="Basic and acidic residues" evidence="12">
    <location>
        <begin position="1"/>
        <end position="11"/>
    </location>
</feature>
<gene>
    <name evidence="16" type="ORF">CANARDRAFT_9595</name>
</gene>
<dbReference type="PRINTS" id="PR00344">
    <property type="entry name" value="BCTRLSENSOR"/>
</dbReference>
<dbReference type="SMART" id="SM00387">
    <property type="entry name" value="HATPase_c"/>
    <property type="match status" value="1"/>
</dbReference>
<keyword evidence="9" id="KW-0961">Cell wall biogenesis/degradation</keyword>
<dbReference type="FunFam" id="1.10.287.130:FF:000002">
    <property type="entry name" value="Two-component osmosensing histidine kinase"/>
    <property type="match status" value="1"/>
</dbReference>
<reference evidence="17" key="1">
    <citation type="submission" date="2016-04" db="EMBL/GenBank/DDBJ databases">
        <title>Comparative genomics of biotechnologically important yeasts.</title>
        <authorList>
            <consortium name="DOE Joint Genome Institute"/>
            <person name="Riley R."/>
            <person name="Haridas S."/>
            <person name="Wolfe K.H."/>
            <person name="Lopes M.R."/>
            <person name="Hittinger C.T."/>
            <person name="Goker M."/>
            <person name="Salamov A."/>
            <person name="Wisecaver J."/>
            <person name="Long T.M."/>
            <person name="Aerts A.L."/>
            <person name="Barry K."/>
            <person name="Choi C."/>
            <person name="Clum A."/>
            <person name="Coughlan A.Y."/>
            <person name="Deshpande S."/>
            <person name="Douglass A.P."/>
            <person name="Hanson S.J."/>
            <person name="Klenk H.-P."/>
            <person name="Labutti K."/>
            <person name="Lapidus A."/>
            <person name="Lindquist E."/>
            <person name="Lipzen A."/>
            <person name="Meier-Kolthoff J.P."/>
            <person name="Ohm R.A."/>
            <person name="Otillar R.P."/>
            <person name="Pangilinan J."/>
            <person name="Peng Y."/>
            <person name="Rokas A."/>
            <person name="Rosa C.A."/>
            <person name="Scheuner C."/>
            <person name="Sibirny A.A."/>
            <person name="Slot J.C."/>
            <person name="Stielow J.B."/>
            <person name="Sun H."/>
            <person name="Kurtzman C.P."/>
            <person name="Blackwell M."/>
            <person name="Grigoriev I.V."/>
            <person name="Jeffries T.W."/>
        </authorList>
    </citation>
    <scope>NUCLEOTIDE SEQUENCE [LARGE SCALE GENOMIC DNA]</scope>
    <source>
        <strain evidence="17">NRRL YB-2248</strain>
    </source>
</reference>
<dbReference type="InterPro" id="IPR036097">
    <property type="entry name" value="HisK_dim/P_sf"/>
</dbReference>
<feature type="compositionally biased region" description="Polar residues" evidence="12">
    <location>
        <begin position="1612"/>
        <end position="1627"/>
    </location>
</feature>
<organism evidence="16 17">
    <name type="scientific">[Candida] arabinofermentans NRRL YB-2248</name>
    <dbReference type="NCBI Taxonomy" id="983967"/>
    <lineage>
        <taxon>Eukaryota</taxon>
        <taxon>Fungi</taxon>
        <taxon>Dikarya</taxon>
        <taxon>Ascomycota</taxon>
        <taxon>Saccharomycotina</taxon>
        <taxon>Pichiomycetes</taxon>
        <taxon>Pichiales</taxon>
        <taxon>Pichiaceae</taxon>
        <taxon>Ogataea</taxon>
        <taxon>Ogataea/Candida clade</taxon>
    </lineage>
</organism>
<feature type="region of interest" description="Disordered" evidence="12">
    <location>
        <begin position="1"/>
        <end position="98"/>
    </location>
</feature>
<dbReference type="SUPFAM" id="SSF52540">
    <property type="entry name" value="P-loop containing nucleoside triphosphate hydrolases"/>
    <property type="match status" value="1"/>
</dbReference>
<dbReference type="EC" id="2.7.13.3" evidence="2"/>
<dbReference type="Proteomes" id="UP000094801">
    <property type="component" value="Unassembled WGS sequence"/>
</dbReference>
<dbReference type="Pfam" id="PF13191">
    <property type="entry name" value="AAA_16"/>
    <property type="match status" value="1"/>
</dbReference>
<feature type="coiled-coil region" evidence="11">
    <location>
        <begin position="1820"/>
        <end position="1847"/>
    </location>
</feature>
<dbReference type="EMBL" id="KV453863">
    <property type="protein sequence ID" value="ODV83541.1"/>
    <property type="molecule type" value="Genomic_DNA"/>
</dbReference>
<dbReference type="InterPro" id="IPR041664">
    <property type="entry name" value="AAA_16"/>
</dbReference>
<evidence type="ECO:0000256" key="5">
    <source>
        <dbReference type="ARBA" id="ARBA00022741"/>
    </source>
</evidence>
<dbReference type="PROSITE" id="PS50110">
    <property type="entry name" value="RESPONSE_REGULATORY"/>
    <property type="match status" value="1"/>
</dbReference>
<dbReference type="InterPro" id="IPR011009">
    <property type="entry name" value="Kinase-like_dom_sf"/>
</dbReference>
<dbReference type="SMART" id="SM00388">
    <property type="entry name" value="HisKA"/>
    <property type="match status" value="1"/>
</dbReference>
<dbReference type="FunFam" id="3.30.565.10:FF:000010">
    <property type="entry name" value="Sensor histidine kinase RcsC"/>
    <property type="match status" value="1"/>
</dbReference>